<dbReference type="PROSITE" id="PS51257">
    <property type="entry name" value="PROKAR_LIPOPROTEIN"/>
    <property type="match status" value="1"/>
</dbReference>
<evidence type="ECO:0000313" key="4">
    <source>
        <dbReference type="EMBL" id="TYQ03790.1"/>
    </source>
</evidence>
<dbReference type="PANTHER" id="PTHR30024:SF47">
    <property type="entry name" value="TAURINE-BINDING PERIPLASMIC PROTEIN"/>
    <property type="match status" value="1"/>
</dbReference>
<dbReference type="GO" id="GO:0042918">
    <property type="term" value="P:alkanesulfonate transmembrane transport"/>
    <property type="evidence" value="ECO:0007669"/>
    <property type="project" value="TreeGrafter"/>
</dbReference>
<evidence type="ECO:0000256" key="1">
    <source>
        <dbReference type="ARBA" id="ARBA00004418"/>
    </source>
</evidence>
<organism evidence="4">
    <name type="scientific">Nocardia globerula</name>
    <dbReference type="NCBI Taxonomy" id="1818"/>
    <lineage>
        <taxon>Bacteria</taxon>
        <taxon>Bacillati</taxon>
        <taxon>Actinomycetota</taxon>
        <taxon>Actinomycetes</taxon>
        <taxon>Mycobacteriales</taxon>
        <taxon>Nocardiaceae</taxon>
        <taxon>Nocardia</taxon>
    </lineage>
</organism>
<evidence type="ECO:0000256" key="2">
    <source>
        <dbReference type="ARBA" id="ARBA00010742"/>
    </source>
</evidence>
<dbReference type="AlphaFoldDB" id="A0A652YPL0"/>
<dbReference type="Gene3D" id="3.40.190.10">
    <property type="entry name" value="Periplasmic binding protein-like II"/>
    <property type="match status" value="2"/>
</dbReference>
<dbReference type="Pfam" id="PF13379">
    <property type="entry name" value="NMT1_2"/>
    <property type="match status" value="1"/>
</dbReference>
<dbReference type="EMBL" id="VNIQ01000004">
    <property type="protein sequence ID" value="TYQ03790.1"/>
    <property type="molecule type" value="Genomic_DNA"/>
</dbReference>
<name>A0A652YPL0_NOCGL</name>
<dbReference type="PANTHER" id="PTHR30024">
    <property type="entry name" value="ALIPHATIC SULFONATES-BINDING PROTEIN-RELATED"/>
    <property type="match status" value="1"/>
</dbReference>
<proteinExistence type="inferred from homology"/>
<comment type="subcellular location">
    <subcellularLocation>
        <location evidence="1">Periplasm</location>
    </subcellularLocation>
</comment>
<accession>A0A652YPL0</accession>
<keyword evidence="3" id="KW-0732">Signal</keyword>
<evidence type="ECO:0000256" key="3">
    <source>
        <dbReference type="ARBA" id="ARBA00022729"/>
    </source>
</evidence>
<protein>
    <submittedName>
        <fullName evidence="4">Taurine transport system substrate-binding protein</fullName>
    </submittedName>
</protein>
<dbReference type="GO" id="GO:0042597">
    <property type="term" value="C:periplasmic space"/>
    <property type="evidence" value="ECO:0007669"/>
    <property type="project" value="UniProtKB-SubCell"/>
</dbReference>
<reference evidence="4" key="1">
    <citation type="submission" date="2019-07" db="EMBL/GenBank/DDBJ databases">
        <title>Genomic Encyclopedia of Type Strains, Phase IV (KMG-IV): sequencing the most valuable type-strain genomes for metagenomic binning, comparative biology and taxonomic classification.</title>
        <authorList>
            <person name="Goeker M."/>
        </authorList>
    </citation>
    <scope>NUCLEOTIDE SEQUENCE</scope>
    <source>
        <strain evidence="4">DSM 44596</strain>
    </source>
</reference>
<comment type="caution">
    <text evidence="4">The sequence shown here is derived from an EMBL/GenBank/DDBJ whole genome shotgun (WGS) entry which is preliminary data.</text>
</comment>
<sequence length="356" mass="36870">MTGQSRRIAIAVVSAAALGTTLTACVETGRGEMSRSMDSSVSCPVTVDESVTTSARIGYQDIPNGDLIVKDQGLLEACMPNADITWSKFSSGQDVVQAFGSGSLDLGTLGSSPATMALSAPLNIPMQVVWIQDVIGEAESLVVKDPSITTLEGLKGKKIATPFGSTSHYSLLAALGAANMTADVTLMSLKPDAMLGAWQGGQIDAAWVWDPTLSKLTADGHIVMSSADVATQGAPTFDLSGATTEFVSANPEFMLMWTKLQDYAAGRINADPTGASVSMSAQLGIAPDVIKPQLAGYTYLSAAEQAGPAFLGGEFTQSLFGTAEFLLQQGNIDAVSPSSTYAEGIYTDAVTKVGQS</sequence>
<comment type="similarity">
    <text evidence="2">Belongs to the bacterial solute-binding protein SsuA/TauA family.</text>
</comment>
<dbReference type="SUPFAM" id="SSF53850">
    <property type="entry name" value="Periplasmic binding protein-like II"/>
    <property type="match status" value="1"/>
</dbReference>
<gene>
    <name evidence="4" type="ORF">FNL38_104158</name>
</gene>